<dbReference type="EC" id="2.7.13.3" evidence="2"/>
<evidence type="ECO:0000256" key="4">
    <source>
        <dbReference type="ARBA" id="ARBA00022679"/>
    </source>
</evidence>
<keyword evidence="8" id="KW-0902">Two-component regulatory system</keyword>
<organism evidence="11 12">
    <name type="scientific">Streptomyces pulveraceus</name>
    <dbReference type="NCBI Taxonomy" id="68258"/>
    <lineage>
        <taxon>Bacteria</taxon>
        <taxon>Bacillati</taxon>
        <taxon>Actinomycetota</taxon>
        <taxon>Actinomycetes</taxon>
        <taxon>Kitasatosporales</taxon>
        <taxon>Streptomycetaceae</taxon>
        <taxon>Streptomyces</taxon>
    </lineage>
</organism>
<keyword evidence="9" id="KW-1133">Transmembrane helix</keyword>
<feature type="transmembrane region" description="Helical" evidence="9">
    <location>
        <begin position="15"/>
        <end position="37"/>
    </location>
</feature>
<evidence type="ECO:0000256" key="5">
    <source>
        <dbReference type="ARBA" id="ARBA00022741"/>
    </source>
</evidence>
<dbReference type="EMBL" id="JBHSPU010000016">
    <property type="protein sequence ID" value="MFC5915156.1"/>
    <property type="molecule type" value="Genomic_DNA"/>
</dbReference>
<dbReference type="PANTHER" id="PTHR24421:SF10">
    <property type="entry name" value="NITRATE_NITRITE SENSOR PROTEIN NARQ"/>
    <property type="match status" value="1"/>
</dbReference>
<evidence type="ECO:0000256" key="8">
    <source>
        <dbReference type="ARBA" id="ARBA00023012"/>
    </source>
</evidence>
<evidence type="ECO:0000256" key="2">
    <source>
        <dbReference type="ARBA" id="ARBA00012438"/>
    </source>
</evidence>
<keyword evidence="6 11" id="KW-0418">Kinase</keyword>
<dbReference type="GO" id="GO:0016301">
    <property type="term" value="F:kinase activity"/>
    <property type="evidence" value="ECO:0007669"/>
    <property type="project" value="UniProtKB-KW"/>
</dbReference>
<evidence type="ECO:0000259" key="10">
    <source>
        <dbReference type="Pfam" id="PF07730"/>
    </source>
</evidence>
<comment type="caution">
    <text evidence="11">The sequence shown here is derived from an EMBL/GenBank/DDBJ whole genome shotgun (WGS) entry which is preliminary data.</text>
</comment>
<dbReference type="Pfam" id="PF07730">
    <property type="entry name" value="HisKA_3"/>
    <property type="match status" value="1"/>
</dbReference>
<evidence type="ECO:0000313" key="11">
    <source>
        <dbReference type="EMBL" id="MFC5915156.1"/>
    </source>
</evidence>
<feature type="domain" description="Signal transduction histidine kinase subgroup 3 dimerisation and phosphoacceptor" evidence="10">
    <location>
        <begin position="194"/>
        <end position="269"/>
    </location>
</feature>
<keyword evidence="7" id="KW-0067">ATP-binding</keyword>
<dbReference type="Gene3D" id="1.20.5.1930">
    <property type="match status" value="1"/>
</dbReference>
<evidence type="ECO:0000256" key="3">
    <source>
        <dbReference type="ARBA" id="ARBA00022553"/>
    </source>
</evidence>
<protein>
    <recommendedName>
        <fullName evidence="2">histidine kinase</fullName>
        <ecNumber evidence="2">2.7.13.3</ecNumber>
    </recommendedName>
</protein>
<sequence>MAQIRIARRVLTECIAAMAFPILLLSILVAPVSAPVVAETDRSRARWCGVETMPLKPSDQSWAQWVAPRLRSRSMWRTDLPVFVTAVLLSALSLLVAFFGFIGAAALVFSPVLWLFGIAAQVGPFTPESVGETLLAMPAGIVLGAVTTTVLTGTSFLRDLLLRTFSRSRDPDLLVKLEELRTSRASLTAAFEFERQRIERDLHDGAQQELVAVVMRLGMLEATATATATATAAAADQERIVRLARQAQAHAERALERLRDTVRDIHPRELSDLGLIAAVRELAARSPLRVELTSTGDDAQLSSPTATAVYFTVSEALTNISKHAGVANARIDLRCSTTDVHVRVHDGGVGGARIDTGSGLAGLRERMRSVGGNIEILSPLGGGTLVVASAPSQPPW</sequence>
<dbReference type="InterPro" id="IPR011712">
    <property type="entry name" value="Sig_transdc_His_kin_sub3_dim/P"/>
</dbReference>
<keyword evidence="5" id="KW-0547">Nucleotide-binding</keyword>
<keyword evidence="9" id="KW-0472">Membrane</keyword>
<evidence type="ECO:0000256" key="1">
    <source>
        <dbReference type="ARBA" id="ARBA00000085"/>
    </source>
</evidence>
<evidence type="ECO:0000256" key="7">
    <source>
        <dbReference type="ARBA" id="ARBA00022840"/>
    </source>
</evidence>
<keyword evidence="3" id="KW-0597">Phosphoprotein</keyword>
<evidence type="ECO:0000256" key="9">
    <source>
        <dbReference type="SAM" id="Phobius"/>
    </source>
</evidence>
<dbReference type="Gene3D" id="3.30.565.10">
    <property type="entry name" value="Histidine kinase-like ATPase, C-terminal domain"/>
    <property type="match status" value="1"/>
</dbReference>
<dbReference type="RefSeq" id="WP_344517045.1">
    <property type="nucleotide sequence ID" value="NZ_BAAATU010000052.1"/>
</dbReference>
<comment type="catalytic activity">
    <reaction evidence="1">
        <text>ATP + protein L-histidine = ADP + protein N-phospho-L-histidine.</text>
        <dbReference type="EC" id="2.7.13.3"/>
    </reaction>
</comment>
<keyword evidence="9" id="KW-0812">Transmembrane</keyword>
<feature type="transmembrane region" description="Helical" evidence="9">
    <location>
        <begin position="81"/>
        <end position="114"/>
    </location>
</feature>
<gene>
    <name evidence="11" type="ORF">ACFP1B_17275</name>
</gene>
<dbReference type="InterPro" id="IPR050482">
    <property type="entry name" value="Sensor_HK_TwoCompSys"/>
</dbReference>
<accession>A0ABW1GP23</accession>
<dbReference type="InterPro" id="IPR036890">
    <property type="entry name" value="HATPase_C_sf"/>
</dbReference>
<dbReference type="SUPFAM" id="SSF55874">
    <property type="entry name" value="ATPase domain of HSP90 chaperone/DNA topoisomerase II/histidine kinase"/>
    <property type="match status" value="1"/>
</dbReference>
<dbReference type="Proteomes" id="UP001596200">
    <property type="component" value="Unassembled WGS sequence"/>
</dbReference>
<feature type="transmembrane region" description="Helical" evidence="9">
    <location>
        <begin position="134"/>
        <end position="157"/>
    </location>
</feature>
<name>A0ABW1GP23_9ACTN</name>
<proteinExistence type="predicted"/>
<keyword evidence="12" id="KW-1185">Reference proteome</keyword>
<dbReference type="PANTHER" id="PTHR24421">
    <property type="entry name" value="NITRATE/NITRITE SENSOR PROTEIN NARX-RELATED"/>
    <property type="match status" value="1"/>
</dbReference>
<evidence type="ECO:0000313" key="12">
    <source>
        <dbReference type="Proteomes" id="UP001596200"/>
    </source>
</evidence>
<keyword evidence="4" id="KW-0808">Transferase</keyword>
<dbReference type="CDD" id="cd16917">
    <property type="entry name" value="HATPase_UhpB-NarQ-NarX-like"/>
    <property type="match status" value="1"/>
</dbReference>
<reference evidence="12" key="1">
    <citation type="journal article" date="2019" name="Int. J. Syst. Evol. Microbiol.">
        <title>The Global Catalogue of Microorganisms (GCM) 10K type strain sequencing project: providing services to taxonomists for standard genome sequencing and annotation.</title>
        <authorList>
            <consortium name="The Broad Institute Genomics Platform"/>
            <consortium name="The Broad Institute Genome Sequencing Center for Infectious Disease"/>
            <person name="Wu L."/>
            <person name="Ma J."/>
        </authorList>
    </citation>
    <scope>NUCLEOTIDE SEQUENCE [LARGE SCALE GENOMIC DNA]</scope>
    <source>
        <strain evidence="12">JCM 4147</strain>
    </source>
</reference>
<evidence type="ECO:0000256" key="6">
    <source>
        <dbReference type="ARBA" id="ARBA00022777"/>
    </source>
</evidence>